<proteinExistence type="predicted"/>
<accession>A0AAD3YDC5</accession>
<sequence>MRNVSFEQLLVEALPNPYPELESKTYRAGSSNTDVHRSPRTRAAAAFVHSPTLVEEQEVANALTFDMACHHTASSPACDVADEEVILVPQPGRGQDYLNCSIDVYDDMSSLPSPAASTVSRDVTSPAPISQANSPFNNIQFTVAPNNANNSRSIVDVDRQSSSPFSVYSTPSTAIPSPYNTLIRGGAPPLPRRYDHSVTTLSNPQSRVVSHAPNTMTWVNGAPFVGTPPPPPPPSRWTTANGHSFANTPPPAQSRWSKAPQDLPKDYFGGPGFAPVRPSTLGFSRKQTMMPASNYRAAPAPMPVPHRHQAQSQPTGYLEAPIGFNPSDLDSDYPVAMSGTTPPRPPPFVDRSAWHHSVARLDEKADLALAYWFTGLIVNRLAYPNASTMKQSSAKMTMGQFDPYHVVSSGHSYSDGHIVVATELVHHMYKVINRIKTAEIFVAAIYFLDRLALHDVDGHHGSEFRTHLIPRRAGDVRFALERRVTAVIISLAHNTLEDRDFHLPNNMMWEIGEMERTRFNLLKKHALQDMEWDVNLTSEAWRKHVTQVSLALYPPDPCCSTATVVLPPEHREILSSVFAFMWDTANALCYERNTPSSSPATVALPPMSRECSMQGYNYGHGRIHNRGQSPGPKARDFAYDEHTDPYRTYPDSDSRWHRSPFDYAVASAHETRGFADRAPQHSLSSQPTYGTSSVRGSLDFGYTLPYPQPSNNPAPPSHAFAPVAHVNLRLEETYVSRTASQEARARKAQDAYMLEQEARARRAAETRALEEQAQRQRPLVFNDHLQVNEVPHVASPADTADADLSAEHFTAAARLHRREVTKQMRTKELRAKRARALYLQRTYGPRSRNMILA</sequence>
<reference evidence="1" key="1">
    <citation type="journal article" date="2023" name="BMC Genomics">
        <title>Chromosome-level genome assemblies of Cutaneotrichosporon spp. (Trichosporonales, Basidiomycota) reveal imbalanced evolution between nucleotide sequences and chromosome synteny.</title>
        <authorList>
            <person name="Kobayashi Y."/>
            <person name="Kayamori A."/>
            <person name="Aoki K."/>
            <person name="Shiwa Y."/>
            <person name="Matsutani M."/>
            <person name="Fujita N."/>
            <person name="Sugita T."/>
            <person name="Iwasaki W."/>
            <person name="Tanaka N."/>
            <person name="Takashima M."/>
        </authorList>
    </citation>
    <scope>NUCLEOTIDE SEQUENCE</scope>
    <source>
        <strain evidence="1">HIS016</strain>
    </source>
</reference>
<keyword evidence="2" id="KW-1185">Reference proteome</keyword>
<name>A0AAD3YDC5_9TREE</name>
<dbReference type="AlphaFoldDB" id="A0AAD3YDC5"/>
<evidence type="ECO:0000313" key="1">
    <source>
        <dbReference type="EMBL" id="GMK58028.1"/>
    </source>
</evidence>
<comment type="caution">
    <text evidence="1">The sequence shown here is derived from an EMBL/GenBank/DDBJ whole genome shotgun (WGS) entry which is preliminary data.</text>
</comment>
<reference evidence="1" key="2">
    <citation type="submission" date="2023-06" db="EMBL/GenBank/DDBJ databases">
        <authorList>
            <person name="Kobayashi Y."/>
            <person name="Kayamori A."/>
            <person name="Aoki K."/>
            <person name="Shiwa Y."/>
            <person name="Fujita N."/>
            <person name="Sugita T."/>
            <person name="Iwasaki W."/>
            <person name="Tanaka N."/>
            <person name="Takashima M."/>
        </authorList>
    </citation>
    <scope>NUCLEOTIDE SEQUENCE</scope>
    <source>
        <strain evidence="1">HIS016</strain>
    </source>
</reference>
<dbReference type="EMBL" id="BTCM01000005">
    <property type="protein sequence ID" value="GMK58028.1"/>
    <property type="molecule type" value="Genomic_DNA"/>
</dbReference>
<evidence type="ECO:0000313" key="2">
    <source>
        <dbReference type="Proteomes" id="UP001222932"/>
    </source>
</evidence>
<organism evidence="1 2">
    <name type="scientific">Cutaneotrichosporon spelunceum</name>
    <dbReference type="NCBI Taxonomy" id="1672016"/>
    <lineage>
        <taxon>Eukaryota</taxon>
        <taxon>Fungi</taxon>
        <taxon>Dikarya</taxon>
        <taxon>Basidiomycota</taxon>
        <taxon>Agaricomycotina</taxon>
        <taxon>Tremellomycetes</taxon>
        <taxon>Trichosporonales</taxon>
        <taxon>Trichosporonaceae</taxon>
        <taxon>Cutaneotrichosporon</taxon>
    </lineage>
</organism>
<protein>
    <submittedName>
        <fullName evidence="1">Uncharacterized protein</fullName>
    </submittedName>
</protein>
<dbReference type="Proteomes" id="UP001222932">
    <property type="component" value="Unassembled WGS sequence"/>
</dbReference>
<gene>
    <name evidence="1" type="ORF">CspeluHIS016_0500600</name>
</gene>